<comment type="caution">
    <text evidence="2">The sequence shown here is derived from an EMBL/GenBank/DDBJ whole genome shotgun (WGS) entry which is preliminary data.</text>
</comment>
<dbReference type="EMBL" id="JBHILM010000010">
    <property type="protein sequence ID" value="MFB5681493.1"/>
    <property type="molecule type" value="Genomic_DNA"/>
</dbReference>
<evidence type="ECO:0000313" key="2">
    <source>
        <dbReference type="EMBL" id="MFB5681493.1"/>
    </source>
</evidence>
<evidence type="ECO:0000256" key="1">
    <source>
        <dbReference type="SAM" id="MobiDB-lite"/>
    </source>
</evidence>
<protein>
    <submittedName>
        <fullName evidence="2">DUF3892 domain-containing protein</fullName>
    </submittedName>
</protein>
<feature type="region of interest" description="Disordered" evidence="1">
    <location>
        <begin position="110"/>
        <end position="141"/>
    </location>
</feature>
<reference evidence="2 3" key="1">
    <citation type="submission" date="2024-09" db="EMBL/GenBank/DDBJ databases">
        <authorList>
            <person name="Ruan L."/>
        </authorList>
    </citation>
    <scope>NUCLEOTIDE SEQUENCE [LARGE SCALE GENOMIC DNA]</scope>
    <source>
        <strain evidence="2 3">D33</strain>
    </source>
</reference>
<gene>
    <name evidence="2" type="ORF">ACE3NQ_11270</name>
</gene>
<dbReference type="RefSeq" id="WP_375525277.1">
    <property type="nucleotide sequence ID" value="NZ_JBHILM010000010.1"/>
</dbReference>
<accession>A0ABV5B727</accession>
<keyword evidence="3" id="KW-1185">Reference proteome</keyword>
<dbReference type="Proteomes" id="UP001580407">
    <property type="component" value="Unassembled WGS sequence"/>
</dbReference>
<sequence length="141" mass="15271">MKQPEQGANEDLSTHNADHAWNGQPIPHFEPMDSQGSGQDAGMQQSEATGTFMREGTRYGAGPHTIDPRKAQIEAVHYDNGAIAAVRLNNGQVVDIATAIGMAEAELIEDVNTGKNREGQKTLRSYPDGDPDNNLSNLPRF</sequence>
<dbReference type="Pfam" id="PF13031">
    <property type="entry name" value="DUF3892"/>
    <property type="match status" value="1"/>
</dbReference>
<proteinExistence type="predicted"/>
<organism evidence="2 3">
    <name type="scientific">Paenibacillus terreus</name>
    <dbReference type="NCBI Taxonomy" id="1387834"/>
    <lineage>
        <taxon>Bacteria</taxon>
        <taxon>Bacillati</taxon>
        <taxon>Bacillota</taxon>
        <taxon>Bacilli</taxon>
        <taxon>Bacillales</taxon>
        <taxon>Paenibacillaceae</taxon>
        <taxon>Paenibacillus</taxon>
    </lineage>
</organism>
<feature type="region of interest" description="Disordered" evidence="1">
    <location>
        <begin position="1"/>
        <end position="65"/>
    </location>
</feature>
<evidence type="ECO:0000313" key="3">
    <source>
        <dbReference type="Proteomes" id="UP001580407"/>
    </source>
</evidence>
<dbReference type="InterPro" id="IPR024997">
    <property type="entry name" value="DUF3892"/>
</dbReference>
<name>A0ABV5B727_9BACL</name>
<feature type="compositionally biased region" description="Polar residues" evidence="1">
    <location>
        <begin position="34"/>
        <end position="49"/>
    </location>
</feature>